<gene>
    <name evidence="1" type="ORF">DSO57_1012912</name>
</gene>
<evidence type="ECO:0000313" key="2">
    <source>
        <dbReference type="Proteomes" id="UP001165960"/>
    </source>
</evidence>
<keyword evidence="2" id="KW-1185">Reference proteome</keyword>
<organism evidence="1 2">
    <name type="scientific">Entomophthora muscae</name>
    <dbReference type="NCBI Taxonomy" id="34485"/>
    <lineage>
        <taxon>Eukaryota</taxon>
        <taxon>Fungi</taxon>
        <taxon>Fungi incertae sedis</taxon>
        <taxon>Zoopagomycota</taxon>
        <taxon>Entomophthoromycotina</taxon>
        <taxon>Entomophthoromycetes</taxon>
        <taxon>Entomophthorales</taxon>
        <taxon>Entomophthoraceae</taxon>
        <taxon>Entomophthora</taxon>
    </lineage>
</organism>
<dbReference type="EMBL" id="QTSX02003597">
    <property type="protein sequence ID" value="KAJ9070002.1"/>
    <property type="molecule type" value="Genomic_DNA"/>
</dbReference>
<sequence length="63" mass="7274">MKFIFTVSLVFRSIRGAPSIRYEKADYMIMDPYLPVQNVLTEVIYCENNPSIRTCVDAIAQQI</sequence>
<proteinExistence type="predicted"/>
<evidence type="ECO:0000313" key="1">
    <source>
        <dbReference type="EMBL" id="KAJ9070002.1"/>
    </source>
</evidence>
<name>A0ACC2T639_9FUNG</name>
<reference evidence="1" key="1">
    <citation type="submission" date="2022-04" db="EMBL/GenBank/DDBJ databases">
        <title>Genome of the entomopathogenic fungus Entomophthora muscae.</title>
        <authorList>
            <person name="Elya C."/>
            <person name="Lovett B.R."/>
            <person name="Lee E."/>
            <person name="Macias A.M."/>
            <person name="Hajek A.E."/>
            <person name="De Bivort B.L."/>
            <person name="Kasson M.T."/>
            <person name="De Fine Licht H.H."/>
            <person name="Stajich J.E."/>
        </authorList>
    </citation>
    <scope>NUCLEOTIDE SEQUENCE</scope>
    <source>
        <strain evidence="1">Berkeley</strain>
    </source>
</reference>
<dbReference type="Proteomes" id="UP001165960">
    <property type="component" value="Unassembled WGS sequence"/>
</dbReference>
<protein>
    <submittedName>
        <fullName evidence="1">Uncharacterized protein</fullName>
    </submittedName>
</protein>
<accession>A0ACC2T639</accession>
<comment type="caution">
    <text evidence="1">The sequence shown here is derived from an EMBL/GenBank/DDBJ whole genome shotgun (WGS) entry which is preliminary data.</text>
</comment>